<evidence type="ECO:0000256" key="14">
    <source>
        <dbReference type="ARBA" id="ARBA00022908"/>
    </source>
</evidence>
<evidence type="ECO:0000313" key="23">
    <source>
        <dbReference type="EMBL" id="KNZ51478.1"/>
    </source>
</evidence>
<evidence type="ECO:0000256" key="8">
    <source>
        <dbReference type="ARBA" id="ARBA00022741"/>
    </source>
</evidence>
<dbReference type="InterPro" id="IPR001584">
    <property type="entry name" value="Integrase_cat-core"/>
</dbReference>
<reference evidence="23 24" key="1">
    <citation type="submission" date="2015-08" db="EMBL/GenBank/DDBJ databases">
        <title>Next Generation Sequencing and Analysis of the Genome of Puccinia sorghi L Schw, the Causal Agent of Maize Common Rust.</title>
        <authorList>
            <person name="Rochi L."/>
            <person name="Burguener G."/>
            <person name="Darino M."/>
            <person name="Turjanski A."/>
            <person name="Kreff E."/>
            <person name="Dieguez M.J."/>
            <person name="Sacco F."/>
        </authorList>
    </citation>
    <scope>NUCLEOTIDE SEQUENCE [LARGE SCALE GENOMIC DNA]</scope>
    <source>
        <strain evidence="23 24">RO10H11247</strain>
    </source>
</reference>
<keyword evidence="3" id="KW-1188">Viral release from host cell</keyword>
<keyword evidence="7" id="KW-0479">Metal-binding</keyword>
<evidence type="ECO:0000256" key="13">
    <source>
        <dbReference type="ARBA" id="ARBA00022884"/>
    </source>
</evidence>
<evidence type="ECO:0000256" key="21">
    <source>
        <dbReference type="SAM" id="MobiDB-lite"/>
    </source>
</evidence>
<keyword evidence="5" id="KW-0548">Nucleotidyltransferase</keyword>
<dbReference type="SUPFAM" id="SSF53098">
    <property type="entry name" value="Ribonuclease H-like"/>
    <property type="match status" value="1"/>
</dbReference>
<evidence type="ECO:0000256" key="9">
    <source>
        <dbReference type="ARBA" id="ARBA00022759"/>
    </source>
</evidence>
<keyword evidence="15" id="KW-0695">RNA-directed DNA polymerase</keyword>
<dbReference type="GO" id="GO:0032196">
    <property type="term" value="P:transposition"/>
    <property type="evidence" value="ECO:0007669"/>
    <property type="project" value="UniProtKB-KW"/>
</dbReference>
<evidence type="ECO:0000256" key="3">
    <source>
        <dbReference type="ARBA" id="ARBA00022612"/>
    </source>
</evidence>
<keyword evidence="16" id="KW-0239">DNA-directed DNA polymerase</keyword>
<comment type="function">
    <text evidence="1">The aspartyl protease (PR) mediates the proteolytic cleavages of the Gag and Gag-Pol polyproteins after assembly of the VLP.</text>
</comment>
<dbReference type="PROSITE" id="PS50994">
    <property type="entry name" value="INTEGRASE"/>
    <property type="match status" value="1"/>
</dbReference>
<accession>A0A0L6USG0</accession>
<evidence type="ECO:0000256" key="7">
    <source>
        <dbReference type="ARBA" id="ARBA00022723"/>
    </source>
</evidence>
<dbReference type="GO" id="GO:0003887">
    <property type="term" value="F:DNA-directed DNA polymerase activity"/>
    <property type="evidence" value="ECO:0007669"/>
    <property type="project" value="UniProtKB-KW"/>
</dbReference>
<dbReference type="GO" id="GO:0008233">
    <property type="term" value="F:peptidase activity"/>
    <property type="evidence" value="ECO:0007669"/>
    <property type="project" value="UniProtKB-KW"/>
</dbReference>
<dbReference type="GO" id="GO:0015074">
    <property type="term" value="P:DNA integration"/>
    <property type="evidence" value="ECO:0007669"/>
    <property type="project" value="UniProtKB-KW"/>
</dbReference>
<keyword evidence="11" id="KW-0067">ATP-binding</keyword>
<comment type="caution">
    <text evidence="23">The sequence shown here is derived from an EMBL/GenBank/DDBJ whole genome shotgun (WGS) entry which is preliminary data.</text>
</comment>
<evidence type="ECO:0000256" key="12">
    <source>
        <dbReference type="ARBA" id="ARBA00022842"/>
    </source>
</evidence>
<keyword evidence="24" id="KW-1185">Reference proteome</keyword>
<keyword evidence="16" id="KW-0808">Transferase</keyword>
<protein>
    <recommendedName>
        <fullName evidence="22">Integrase catalytic domain-containing protein</fullName>
    </recommendedName>
</protein>
<dbReference type="GO" id="GO:0004519">
    <property type="term" value="F:endonuclease activity"/>
    <property type="evidence" value="ECO:0007669"/>
    <property type="project" value="UniProtKB-KW"/>
</dbReference>
<keyword evidence="18" id="KW-0233">DNA recombination</keyword>
<gene>
    <name evidence="23" type="ORF">VP01_3938g1</name>
</gene>
<dbReference type="AlphaFoldDB" id="A0A0L6USG0"/>
<keyword evidence="10" id="KW-0378">Hydrolase</keyword>
<dbReference type="GO" id="GO:0005524">
    <property type="term" value="F:ATP binding"/>
    <property type="evidence" value="ECO:0007669"/>
    <property type="project" value="UniProtKB-KW"/>
</dbReference>
<dbReference type="GO" id="GO:0003723">
    <property type="term" value="F:RNA binding"/>
    <property type="evidence" value="ECO:0007669"/>
    <property type="project" value="UniProtKB-KW"/>
</dbReference>
<feature type="compositionally biased region" description="Basic and acidic residues" evidence="21">
    <location>
        <begin position="639"/>
        <end position="652"/>
    </location>
</feature>
<evidence type="ECO:0000256" key="5">
    <source>
        <dbReference type="ARBA" id="ARBA00022695"/>
    </source>
</evidence>
<evidence type="ECO:0000256" key="4">
    <source>
        <dbReference type="ARBA" id="ARBA00022670"/>
    </source>
</evidence>
<dbReference type="GO" id="GO:0046872">
    <property type="term" value="F:metal ion binding"/>
    <property type="evidence" value="ECO:0007669"/>
    <property type="project" value="UniProtKB-KW"/>
</dbReference>
<dbReference type="GO" id="GO:0006508">
    <property type="term" value="P:proteolysis"/>
    <property type="evidence" value="ECO:0007669"/>
    <property type="project" value="UniProtKB-KW"/>
</dbReference>
<keyword evidence="6" id="KW-0540">Nuclease</keyword>
<organism evidence="23 24">
    <name type="scientific">Puccinia sorghi</name>
    <dbReference type="NCBI Taxonomy" id="27349"/>
    <lineage>
        <taxon>Eukaryota</taxon>
        <taxon>Fungi</taxon>
        <taxon>Dikarya</taxon>
        <taxon>Basidiomycota</taxon>
        <taxon>Pucciniomycotina</taxon>
        <taxon>Pucciniomycetes</taxon>
        <taxon>Pucciniales</taxon>
        <taxon>Pucciniaceae</taxon>
        <taxon>Puccinia</taxon>
    </lineage>
</organism>
<evidence type="ECO:0000256" key="11">
    <source>
        <dbReference type="ARBA" id="ARBA00022840"/>
    </source>
</evidence>
<dbReference type="GO" id="GO:0003964">
    <property type="term" value="F:RNA-directed DNA polymerase activity"/>
    <property type="evidence" value="ECO:0007669"/>
    <property type="project" value="UniProtKB-KW"/>
</dbReference>
<dbReference type="Pfam" id="PF14223">
    <property type="entry name" value="Retrotran_gag_2"/>
    <property type="match status" value="1"/>
</dbReference>
<keyword evidence="4" id="KW-0645">Protease</keyword>
<dbReference type="PANTHER" id="PTHR42648">
    <property type="entry name" value="TRANSPOSASE, PUTATIVE-RELATED"/>
    <property type="match status" value="1"/>
</dbReference>
<dbReference type="InterPro" id="IPR054722">
    <property type="entry name" value="PolX-like_BBD"/>
</dbReference>
<dbReference type="GO" id="GO:0005634">
    <property type="term" value="C:nucleus"/>
    <property type="evidence" value="ECO:0007669"/>
    <property type="project" value="UniProtKB-ARBA"/>
</dbReference>
<evidence type="ECO:0000256" key="2">
    <source>
        <dbReference type="ARBA" id="ARBA00022578"/>
    </source>
</evidence>
<dbReference type="InterPro" id="IPR036397">
    <property type="entry name" value="RNaseH_sf"/>
</dbReference>
<proteinExistence type="predicted"/>
<evidence type="ECO:0000256" key="18">
    <source>
        <dbReference type="ARBA" id="ARBA00023172"/>
    </source>
</evidence>
<keyword evidence="9" id="KW-0255">Endonuclease</keyword>
<evidence type="ECO:0000256" key="17">
    <source>
        <dbReference type="ARBA" id="ARBA00023113"/>
    </source>
</evidence>
<sequence>MSEHSDDTHTTADSASINMDKINTTILKTAIEAIPLLNQDNYTLWKNRVENMLNLQELLDPLVSPTGVLSATEDIQLRTILTSKLESSIHANVITHDNEKSSKKIWKSISEHFASLQASNHTRVFNAVLHLQFNPNNVQEFITQVKTAVSRLHEVGINLPKDIIAYLILHKLPSSMINISQQITHSNKPITLDLWKKGWHNPQATGHSLRNCWFLYPHLRPAQDGDKGKKNEASVSSFHSSVSKLSANFILDSGSSSHMVSNANLFVSLDYSDQGLVRTSSGKDSLEIKGIWTIKLTHEKGNIFLDHVLYIPNLVINLLSVRCLVLNNYHFQFLKNPFSTPRNNNLLITGRYEGNLPCLKFKNIPESTFLSNAEILHKSLGHVSYHRLRQKLGLPLKNTASCEACALGKITKASFKSKHQRAKRTFEELHLDLIGPISSASREGDRYILTVVDSITRYCSATPINQKSDIINILSSILDFEAKRFGYYPSVLHSDRGGEFINSLILRYWSDIVKVSTLTLNQIPSHRSSKSPYEQFRGRSIPLEFFRPIGNPVVFLNEPKKPGAKIYPKGSRERLIGYNEELLLYKILAEDGRLIETKSIQFLDFIPEEKRIEYDDEEDFEIIHKRLSPANESSSSVKELTDTITEEHPEVKLEEEDEANLEIPDASASISNV</sequence>
<keyword evidence="12" id="KW-0460">Magnesium</keyword>
<dbReference type="Pfam" id="PF22936">
    <property type="entry name" value="Pol_BBD"/>
    <property type="match status" value="1"/>
</dbReference>
<evidence type="ECO:0000313" key="24">
    <source>
        <dbReference type="Proteomes" id="UP000037035"/>
    </source>
</evidence>
<feature type="region of interest" description="Disordered" evidence="21">
    <location>
        <begin position="630"/>
        <end position="673"/>
    </location>
</feature>
<keyword evidence="2" id="KW-0815">Transposition</keyword>
<keyword evidence="17" id="KW-0917">Virion maturation</keyword>
<keyword evidence="14" id="KW-0229">DNA integration</keyword>
<dbReference type="EMBL" id="LAVV01008988">
    <property type="protein sequence ID" value="KNZ51478.1"/>
    <property type="molecule type" value="Genomic_DNA"/>
</dbReference>
<keyword evidence="8" id="KW-0547">Nucleotide-binding</keyword>
<dbReference type="GO" id="GO:0006310">
    <property type="term" value="P:DNA recombination"/>
    <property type="evidence" value="ECO:0007669"/>
    <property type="project" value="UniProtKB-KW"/>
</dbReference>
<comment type="catalytic activity">
    <reaction evidence="19">
        <text>DNA(n) + a 2'-deoxyribonucleoside 5'-triphosphate = DNA(n+1) + diphosphate</text>
        <dbReference type="Rhea" id="RHEA:22508"/>
        <dbReference type="Rhea" id="RHEA-COMP:17339"/>
        <dbReference type="Rhea" id="RHEA-COMP:17340"/>
        <dbReference type="ChEBI" id="CHEBI:33019"/>
        <dbReference type="ChEBI" id="CHEBI:61560"/>
        <dbReference type="ChEBI" id="CHEBI:173112"/>
        <dbReference type="EC" id="2.7.7.49"/>
    </reaction>
</comment>
<keyword evidence="13" id="KW-0694">RNA-binding</keyword>
<evidence type="ECO:0000256" key="15">
    <source>
        <dbReference type="ARBA" id="ARBA00022918"/>
    </source>
</evidence>
<evidence type="ECO:0000256" key="19">
    <source>
        <dbReference type="ARBA" id="ARBA00048173"/>
    </source>
</evidence>
<dbReference type="InterPro" id="IPR039537">
    <property type="entry name" value="Retrotran_Ty1/copia-like"/>
</dbReference>
<evidence type="ECO:0000256" key="1">
    <source>
        <dbReference type="ARBA" id="ARBA00002180"/>
    </source>
</evidence>
<dbReference type="PANTHER" id="PTHR42648:SF11">
    <property type="entry name" value="TRANSPOSON TY4-P GAG-POL POLYPROTEIN"/>
    <property type="match status" value="1"/>
</dbReference>
<evidence type="ECO:0000256" key="20">
    <source>
        <dbReference type="ARBA" id="ARBA00049244"/>
    </source>
</evidence>
<evidence type="ECO:0000256" key="16">
    <source>
        <dbReference type="ARBA" id="ARBA00022932"/>
    </source>
</evidence>
<dbReference type="Proteomes" id="UP000037035">
    <property type="component" value="Unassembled WGS sequence"/>
</dbReference>
<dbReference type="OrthoDB" id="422540at2759"/>
<feature type="domain" description="Integrase catalytic" evidence="22">
    <location>
        <begin position="421"/>
        <end position="536"/>
    </location>
</feature>
<dbReference type="InterPro" id="IPR012337">
    <property type="entry name" value="RNaseH-like_sf"/>
</dbReference>
<feature type="non-terminal residue" evidence="23">
    <location>
        <position position="673"/>
    </location>
</feature>
<evidence type="ECO:0000256" key="10">
    <source>
        <dbReference type="ARBA" id="ARBA00022801"/>
    </source>
</evidence>
<dbReference type="VEuPathDB" id="FungiDB:VP01_3938g1"/>
<evidence type="ECO:0000256" key="6">
    <source>
        <dbReference type="ARBA" id="ARBA00022722"/>
    </source>
</evidence>
<comment type="catalytic activity">
    <reaction evidence="20">
        <text>DNA(n) + a 2'-deoxyribonucleoside 5'-triphosphate = DNA(n+1) + diphosphate</text>
        <dbReference type="Rhea" id="RHEA:22508"/>
        <dbReference type="Rhea" id="RHEA-COMP:17339"/>
        <dbReference type="Rhea" id="RHEA-COMP:17340"/>
        <dbReference type="ChEBI" id="CHEBI:33019"/>
        <dbReference type="ChEBI" id="CHEBI:61560"/>
        <dbReference type="ChEBI" id="CHEBI:173112"/>
        <dbReference type="EC" id="2.7.7.7"/>
    </reaction>
</comment>
<evidence type="ECO:0000259" key="22">
    <source>
        <dbReference type="PROSITE" id="PS50994"/>
    </source>
</evidence>
<dbReference type="Gene3D" id="3.30.420.10">
    <property type="entry name" value="Ribonuclease H-like superfamily/Ribonuclease H"/>
    <property type="match status" value="1"/>
</dbReference>
<name>A0A0L6USG0_9BASI</name>